<sequence>MQRICVDMDEVMADTLSEHIRRYNQTFDEDVSPEDLAGKGLWEITPLDRQAQLRAFLDAEDFFEDLPLMPDAQPVLKDLSARFEIFIATQAMAVPNSLGPKYRWLQRHFPFIPPTHYVFCGNKGILRADYLIDDQPKNLLRFEGQGLLYTAPHNLTATGFIRVNNWLEVAGFFAAVPAQS</sequence>
<dbReference type="AlphaFoldDB" id="A0A2N9L473"/>
<proteinExistence type="inferred from homology"/>
<evidence type="ECO:0000256" key="1">
    <source>
        <dbReference type="ARBA" id="ARBA00009589"/>
    </source>
</evidence>
<dbReference type="GO" id="GO:0008253">
    <property type="term" value="F:5'-nucleotidase activity"/>
    <property type="evidence" value="ECO:0007669"/>
    <property type="project" value="InterPro"/>
</dbReference>
<evidence type="ECO:0000256" key="2">
    <source>
        <dbReference type="PIRSR" id="PIRSR610708-1"/>
    </source>
</evidence>
<organism evidence="3 4">
    <name type="scientific">Candidatus Sulfuritelmatomonas gaucii</name>
    <dbReference type="NCBI Taxonomy" id="2043161"/>
    <lineage>
        <taxon>Bacteria</taxon>
        <taxon>Pseudomonadati</taxon>
        <taxon>Acidobacteriota</taxon>
        <taxon>Terriglobia</taxon>
        <taxon>Terriglobales</taxon>
        <taxon>Acidobacteriaceae</taxon>
        <taxon>Candidatus Sulfuritelmatomonas</taxon>
    </lineage>
</organism>
<dbReference type="PANTHER" id="PTHR16504">
    <property type="entry name" value="5'(3')-DEOXYRIBONUCLEOTIDASE"/>
    <property type="match status" value="1"/>
</dbReference>
<dbReference type="SFLD" id="SFLDG01146">
    <property type="entry name" value="C1.2.2"/>
    <property type="match status" value="1"/>
</dbReference>
<dbReference type="InterPro" id="IPR036412">
    <property type="entry name" value="HAD-like_sf"/>
</dbReference>
<dbReference type="InterPro" id="IPR010708">
    <property type="entry name" value="5'(3')-deoxyribonucleotidase"/>
</dbReference>
<name>A0A2N9L473_9BACT</name>
<keyword evidence="3" id="KW-0378">Hydrolase</keyword>
<protein>
    <submittedName>
        <fullName evidence="3">Putative 5'(3')-deoxyribonucleotidase</fullName>
        <ecNumber evidence="3">3.1.3.-</ecNumber>
    </submittedName>
</protein>
<dbReference type="EC" id="3.1.3.-" evidence="3"/>
<dbReference type="SUPFAM" id="SSF56784">
    <property type="entry name" value="HAD-like"/>
    <property type="match status" value="1"/>
</dbReference>
<comment type="similarity">
    <text evidence="1">Belongs to the 5'(3')-deoxyribonucleotidase family.</text>
</comment>
<dbReference type="PANTHER" id="PTHR16504:SF4">
    <property type="entry name" value="5'(3')-DEOXYRIBONUCLEOTIDASE"/>
    <property type="match status" value="1"/>
</dbReference>
<dbReference type="Pfam" id="PF06941">
    <property type="entry name" value="NT5C"/>
    <property type="match status" value="1"/>
</dbReference>
<evidence type="ECO:0000313" key="3">
    <source>
        <dbReference type="EMBL" id="SPE17765.1"/>
    </source>
</evidence>
<dbReference type="InterPro" id="IPR023214">
    <property type="entry name" value="HAD_sf"/>
</dbReference>
<feature type="active site" description="Nucleophile" evidence="2">
    <location>
        <position position="7"/>
    </location>
</feature>
<gene>
    <name evidence="3" type="ORF">SBA5_110125</name>
</gene>
<reference evidence="4" key="1">
    <citation type="submission" date="2018-02" db="EMBL/GenBank/DDBJ databases">
        <authorList>
            <person name="Hausmann B."/>
        </authorList>
    </citation>
    <scope>NUCLEOTIDE SEQUENCE [LARGE SCALE GENOMIC DNA]</scope>
    <source>
        <strain evidence="4">Peat soil MAG SbA5</strain>
    </source>
</reference>
<dbReference type="GO" id="GO:0009223">
    <property type="term" value="P:pyrimidine deoxyribonucleotide catabolic process"/>
    <property type="evidence" value="ECO:0007669"/>
    <property type="project" value="TreeGrafter"/>
</dbReference>
<dbReference type="Proteomes" id="UP000239735">
    <property type="component" value="Unassembled WGS sequence"/>
</dbReference>
<feature type="active site" description="Proton donor" evidence="2">
    <location>
        <position position="9"/>
    </location>
</feature>
<accession>A0A2N9L473</accession>
<dbReference type="SFLD" id="SFLDG01126">
    <property type="entry name" value="C1.2:_Nucleotidase_Like"/>
    <property type="match status" value="1"/>
</dbReference>
<dbReference type="Gene3D" id="1.10.40.40">
    <property type="entry name" value="Deoxyribonucleotidase, domain 2"/>
    <property type="match status" value="1"/>
</dbReference>
<evidence type="ECO:0000313" key="4">
    <source>
        <dbReference type="Proteomes" id="UP000239735"/>
    </source>
</evidence>
<dbReference type="Gene3D" id="3.40.50.1000">
    <property type="entry name" value="HAD superfamily/HAD-like"/>
    <property type="match status" value="1"/>
</dbReference>
<dbReference type="EMBL" id="OKRB01000013">
    <property type="protein sequence ID" value="SPE17765.1"/>
    <property type="molecule type" value="Genomic_DNA"/>
</dbReference>
<dbReference type="SFLD" id="SFLDS00003">
    <property type="entry name" value="Haloacid_Dehalogenase"/>
    <property type="match status" value="1"/>
</dbReference>